<dbReference type="InParanoid" id="I1CCK0"/>
<dbReference type="Gene3D" id="3.20.20.370">
    <property type="entry name" value="Glycoside hydrolase/deacetylase"/>
    <property type="match status" value="1"/>
</dbReference>
<feature type="domain" description="NodB homology" evidence="3">
    <location>
        <begin position="1"/>
        <end position="159"/>
    </location>
</feature>
<accession>I1CCK0</accession>
<dbReference type="STRING" id="246409.I1CCK0"/>
<reference evidence="4 5" key="1">
    <citation type="journal article" date="2009" name="PLoS Genet.">
        <title>Genomic analysis of the basal lineage fungus Rhizopus oryzae reveals a whole-genome duplication.</title>
        <authorList>
            <person name="Ma L.-J."/>
            <person name="Ibrahim A.S."/>
            <person name="Skory C."/>
            <person name="Grabherr M.G."/>
            <person name="Burger G."/>
            <person name="Butler M."/>
            <person name="Elias M."/>
            <person name="Idnurm A."/>
            <person name="Lang B.F."/>
            <person name="Sone T."/>
            <person name="Abe A."/>
            <person name="Calvo S.E."/>
            <person name="Corrochano L.M."/>
            <person name="Engels R."/>
            <person name="Fu J."/>
            <person name="Hansberg W."/>
            <person name="Kim J.-M."/>
            <person name="Kodira C.D."/>
            <person name="Koehrsen M.J."/>
            <person name="Liu B."/>
            <person name="Miranda-Saavedra D."/>
            <person name="O'Leary S."/>
            <person name="Ortiz-Castellanos L."/>
            <person name="Poulter R."/>
            <person name="Rodriguez-Romero J."/>
            <person name="Ruiz-Herrera J."/>
            <person name="Shen Y.-Q."/>
            <person name="Zeng Q."/>
            <person name="Galagan J."/>
            <person name="Birren B.W."/>
            <person name="Cuomo C.A."/>
            <person name="Wickes B.L."/>
        </authorList>
    </citation>
    <scope>NUCLEOTIDE SEQUENCE [LARGE SCALE GENOMIC DNA]</scope>
    <source>
        <strain evidence="5">RA 99-880 / ATCC MYA-4621 / FGSC 9543 / NRRL 43880</strain>
    </source>
</reference>
<dbReference type="Pfam" id="PF01522">
    <property type="entry name" value="Polysacc_deac_1"/>
    <property type="match status" value="1"/>
</dbReference>
<organism evidence="4 5">
    <name type="scientific">Rhizopus delemar (strain RA 99-880 / ATCC MYA-4621 / FGSC 9543 / NRRL 43880)</name>
    <name type="common">Mucormycosis agent</name>
    <name type="synonym">Rhizopus arrhizus var. delemar</name>
    <dbReference type="NCBI Taxonomy" id="246409"/>
    <lineage>
        <taxon>Eukaryota</taxon>
        <taxon>Fungi</taxon>
        <taxon>Fungi incertae sedis</taxon>
        <taxon>Mucoromycota</taxon>
        <taxon>Mucoromycotina</taxon>
        <taxon>Mucoromycetes</taxon>
        <taxon>Mucorales</taxon>
        <taxon>Mucorineae</taxon>
        <taxon>Rhizopodaceae</taxon>
        <taxon>Rhizopus</taxon>
    </lineage>
</organism>
<dbReference type="SUPFAM" id="SSF88713">
    <property type="entry name" value="Glycoside hydrolase/deacetylase"/>
    <property type="match status" value="1"/>
</dbReference>
<evidence type="ECO:0000256" key="2">
    <source>
        <dbReference type="ARBA" id="ARBA00022801"/>
    </source>
</evidence>
<proteinExistence type="predicted"/>
<dbReference type="PANTHER" id="PTHR10587:SF133">
    <property type="entry name" value="CHITIN DEACETYLASE 1-RELATED"/>
    <property type="match status" value="1"/>
</dbReference>
<dbReference type="VEuPathDB" id="FungiDB:RO3G_10891"/>
<keyword evidence="5" id="KW-1185">Reference proteome</keyword>
<keyword evidence="1" id="KW-0479">Metal-binding</keyword>
<dbReference type="GO" id="GO:0046872">
    <property type="term" value="F:metal ion binding"/>
    <property type="evidence" value="ECO:0007669"/>
    <property type="project" value="UniProtKB-KW"/>
</dbReference>
<dbReference type="Proteomes" id="UP000009138">
    <property type="component" value="Unassembled WGS sequence"/>
</dbReference>
<dbReference type="eggNOG" id="ENOG502QRIP">
    <property type="taxonomic scope" value="Eukaryota"/>
</dbReference>
<dbReference type="GO" id="GO:0005975">
    <property type="term" value="P:carbohydrate metabolic process"/>
    <property type="evidence" value="ECO:0007669"/>
    <property type="project" value="InterPro"/>
</dbReference>
<protein>
    <recommendedName>
        <fullName evidence="3">NodB homology domain-containing protein</fullName>
    </recommendedName>
</protein>
<dbReference type="PANTHER" id="PTHR10587">
    <property type="entry name" value="GLYCOSYL TRANSFERASE-RELATED"/>
    <property type="match status" value="1"/>
</dbReference>
<dbReference type="EMBL" id="CH476739">
    <property type="protein sequence ID" value="EIE86180.1"/>
    <property type="molecule type" value="Genomic_DNA"/>
</dbReference>
<sequence>MIGANVVQHPEIVKRAYDEGHEIAIHTWSHPYLTTLTNEQVVAELKWTELAIKEIIGVSPRLFRPPYGDIDNRVRDIGTALGFTSVIWDHDTNDWMLAENAAGFKSEFIDGNFTEWVKEANTSSTGGLSLEHDITQVTINAAIKNLPALQKAYEVVTVGQCSGVSSYKESNTTVSVNSTAAANVTTASSTTISISVTPVATPLASNVAAASDASLSPNKAAASTTSSASTVTSSHVLLLLSVAIFVSLA</sequence>
<dbReference type="AlphaFoldDB" id="I1CCK0"/>
<evidence type="ECO:0000313" key="4">
    <source>
        <dbReference type="EMBL" id="EIE86180.1"/>
    </source>
</evidence>
<dbReference type="PROSITE" id="PS51677">
    <property type="entry name" value="NODB"/>
    <property type="match status" value="1"/>
</dbReference>
<dbReference type="GO" id="GO:0009272">
    <property type="term" value="P:fungal-type cell wall biogenesis"/>
    <property type="evidence" value="ECO:0007669"/>
    <property type="project" value="UniProtKB-ARBA"/>
</dbReference>
<dbReference type="OMA" id="EGHFIAS"/>
<evidence type="ECO:0000259" key="3">
    <source>
        <dbReference type="PROSITE" id="PS51677"/>
    </source>
</evidence>
<evidence type="ECO:0000256" key="1">
    <source>
        <dbReference type="ARBA" id="ARBA00022723"/>
    </source>
</evidence>
<dbReference type="RefSeq" id="XP_067521576.1">
    <property type="nucleotide sequence ID" value="XM_067665475.1"/>
</dbReference>
<dbReference type="InterPro" id="IPR050248">
    <property type="entry name" value="Polysacc_deacetylase_ArnD"/>
</dbReference>
<evidence type="ECO:0000313" key="5">
    <source>
        <dbReference type="Proteomes" id="UP000009138"/>
    </source>
</evidence>
<dbReference type="OrthoDB" id="407355at2759"/>
<dbReference type="GO" id="GO:0004099">
    <property type="term" value="F:chitin deacetylase activity"/>
    <property type="evidence" value="ECO:0007669"/>
    <property type="project" value="UniProtKB-ARBA"/>
</dbReference>
<dbReference type="InterPro" id="IPR011330">
    <property type="entry name" value="Glyco_hydro/deAcase_b/a-brl"/>
</dbReference>
<dbReference type="GO" id="GO:0016020">
    <property type="term" value="C:membrane"/>
    <property type="evidence" value="ECO:0007669"/>
    <property type="project" value="TreeGrafter"/>
</dbReference>
<dbReference type="GeneID" id="93617856"/>
<dbReference type="InterPro" id="IPR002509">
    <property type="entry name" value="NODB_dom"/>
</dbReference>
<keyword evidence="2" id="KW-0378">Hydrolase</keyword>
<name>I1CCK0_RHIO9</name>
<gene>
    <name evidence="4" type="ORF">RO3G_10891</name>
</gene>